<dbReference type="Proteomes" id="UP000198705">
    <property type="component" value="Unassembled WGS sequence"/>
</dbReference>
<keyword evidence="6" id="KW-0521">NADP</keyword>
<evidence type="ECO:0000313" key="9">
    <source>
        <dbReference type="Proteomes" id="UP000198705"/>
    </source>
</evidence>
<gene>
    <name evidence="8" type="ORF">SAMN04487989_101630</name>
</gene>
<keyword evidence="9" id="KW-1185">Reference proteome</keyword>
<evidence type="ECO:0000256" key="1">
    <source>
        <dbReference type="ARBA" id="ARBA00004781"/>
    </source>
</evidence>
<name>A0A1I4Z8X9_9FLAO</name>
<dbReference type="GO" id="GO:0005829">
    <property type="term" value="C:cytosol"/>
    <property type="evidence" value="ECO:0007669"/>
    <property type="project" value="TreeGrafter"/>
</dbReference>
<evidence type="ECO:0000259" key="7">
    <source>
        <dbReference type="Pfam" id="PF04321"/>
    </source>
</evidence>
<dbReference type="AlphaFoldDB" id="A0A1I4Z8X9"/>
<dbReference type="Gene3D" id="3.40.50.720">
    <property type="entry name" value="NAD(P)-binding Rossmann-like Domain"/>
    <property type="match status" value="1"/>
</dbReference>
<comment type="function">
    <text evidence="6">Catalyzes the reduction of dTDP-6-deoxy-L-lyxo-4-hexulose to yield dTDP-L-rhamnose.</text>
</comment>
<dbReference type="OrthoDB" id="9803892at2"/>
<dbReference type="PANTHER" id="PTHR10491">
    <property type="entry name" value="DTDP-4-DEHYDRORHAMNOSE REDUCTASE"/>
    <property type="match status" value="1"/>
</dbReference>
<dbReference type="UniPathway" id="UPA00124"/>
<dbReference type="Pfam" id="PF04321">
    <property type="entry name" value="RmlD_sub_bind"/>
    <property type="match status" value="1"/>
</dbReference>
<dbReference type="InterPro" id="IPR029903">
    <property type="entry name" value="RmlD-like-bd"/>
</dbReference>
<dbReference type="InterPro" id="IPR036291">
    <property type="entry name" value="NAD(P)-bd_dom_sf"/>
</dbReference>
<evidence type="ECO:0000256" key="6">
    <source>
        <dbReference type="RuleBase" id="RU364082"/>
    </source>
</evidence>
<proteinExistence type="inferred from homology"/>
<comment type="pathway">
    <text evidence="1 6">Carbohydrate biosynthesis; dTDP-L-rhamnose biosynthesis.</text>
</comment>
<comment type="similarity">
    <text evidence="2 6">Belongs to the dTDP-4-dehydrorhamnose reductase family.</text>
</comment>
<dbReference type="CDD" id="cd05254">
    <property type="entry name" value="dTDP_HR_like_SDR_e"/>
    <property type="match status" value="1"/>
</dbReference>
<dbReference type="Gene3D" id="3.90.25.10">
    <property type="entry name" value="UDP-galactose 4-epimerase, domain 1"/>
    <property type="match status" value="1"/>
</dbReference>
<dbReference type="STRING" id="649333.SAMN04487989_101630"/>
<dbReference type="PANTHER" id="PTHR10491:SF4">
    <property type="entry name" value="METHIONINE ADENOSYLTRANSFERASE 2 SUBUNIT BETA"/>
    <property type="match status" value="1"/>
</dbReference>
<sequence length="286" mass="32476">MKIHVLVTGSNGQLGKSLSTLINNHTYNSLQFTFTTKATLDISNQKQIDTYFQSNNFNYCINCAAYTAVDKAEEEKEQAFLVNAIGAKNLAEVSKRYGVTLIHISTDFVFNGSKREPYLETDTPNPINVYGDSKLQGERFIQSTLKHYFIIRTSWLYSEFGNNFVKTMLRLGAEKKELHVVNDQIGSPTYAKDLAEVICKIVITKNTQFGLYHYSNQGILSWFEFAQAIFNVTQNNIQLKPIPTSGYPTPAKRPLYSVLSSSKIHQNLRIEEKKVLFSLKNCLQNI</sequence>
<evidence type="ECO:0000256" key="5">
    <source>
        <dbReference type="ARBA" id="ARBA00048200"/>
    </source>
</evidence>
<dbReference type="InterPro" id="IPR005913">
    <property type="entry name" value="dTDP_dehydrorham_reduct"/>
</dbReference>
<organism evidence="8 9">
    <name type="scientific">Bizionia echini</name>
    <dbReference type="NCBI Taxonomy" id="649333"/>
    <lineage>
        <taxon>Bacteria</taxon>
        <taxon>Pseudomonadati</taxon>
        <taxon>Bacteroidota</taxon>
        <taxon>Flavobacteriia</taxon>
        <taxon>Flavobacteriales</taxon>
        <taxon>Flavobacteriaceae</taxon>
        <taxon>Bizionia</taxon>
    </lineage>
</organism>
<dbReference type="FunFam" id="3.40.50.720:FF:000159">
    <property type="entry name" value="dTDP-4-dehydrorhamnose reductase"/>
    <property type="match status" value="1"/>
</dbReference>
<dbReference type="NCBIfam" id="TIGR01214">
    <property type="entry name" value="rmlD"/>
    <property type="match status" value="1"/>
</dbReference>
<dbReference type="EMBL" id="FOVN01000001">
    <property type="protein sequence ID" value="SFN46741.1"/>
    <property type="molecule type" value="Genomic_DNA"/>
</dbReference>
<dbReference type="GO" id="GO:0019305">
    <property type="term" value="P:dTDP-rhamnose biosynthetic process"/>
    <property type="evidence" value="ECO:0007669"/>
    <property type="project" value="UniProtKB-UniPathway"/>
</dbReference>
<feature type="domain" description="RmlD-like substrate binding" evidence="7">
    <location>
        <begin position="4"/>
        <end position="285"/>
    </location>
</feature>
<protein>
    <recommendedName>
        <fullName evidence="4 6">dTDP-4-dehydrorhamnose reductase</fullName>
        <ecNumber evidence="3 6">1.1.1.133</ecNumber>
    </recommendedName>
</protein>
<evidence type="ECO:0000256" key="4">
    <source>
        <dbReference type="ARBA" id="ARBA00017099"/>
    </source>
</evidence>
<accession>A0A1I4Z8X9</accession>
<dbReference type="EC" id="1.1.1.133" evidence="3 6"/>
<comment type="catalytic activity">
    <reaction evidence="5">
        <text>dTDP-beta-L-rhamnose + NADP(+) = dTDP-4-dehydro-beta-L-rhamnose + NADPH + H(+)</text>
        <dbReference type="Rhea" id="RHEA:21796"/>
        <dbReference type="ChEBI" id="CHEBI:15378"/>
        <dbReference type="ChEBI" id="CHEBI:57510"/>
        <dbReference type="ChEBI" id="CHEBI:57783"/>
        <dbReference type="ChEBI" id="CHEBI:58349"/>
        <dbReference type="ChEBI" id="CHEBI:62830"/>
        <dbReference type="EC" id="1.1.1.133"/>
    </reaction>
</comment>
<dbReference type="SUPFAM" id="SSF51735">
    <property type="entry name" value="NAD(P)-binding Rossmann-fold domains"/>
    <property type="match status" value="1"/>
</dbReference>
<dbReference type="RefSeq" id="WP_092206176.1">
    <property type="nucleotide sequence ID" value="NZ_FOVN01000001.1"/>
</dbReference>
<keyword evidence="6" id="KW-0560">Oxidoreductase</keyword>
<evidence type="ECO:0000313" key="8">
    <source>
        <dbReference type="EMBL" id="SFN46741.1"/>
    </source>
</evidence>
<dbReference type="GO" id="GO:0008831">
    <property type="term" value="F:dTDP-4-dehydrorhamnose reductase activity"/>
    <property type="evidence" value="ECO:0007669"/>
    <property type="project" value="UniProtKB-EC"/>
</dbReference>
<evidence type="ECO:0000256" key="3">
    <source>
        <dbReference type="ARBA" id="ARBA00012929"/>
    </source>
</evidence>
<evidence type="ECO:0000256" key="2">
    <source>
        <dbReference type="ARBA" id="ARBA00010944"/>
    </source>
</evidence>
<reference evidence="9" key="1">
    <citation type="submission" date="2016-10" db="EMBL/GenBank/DDBJ databases">
        <authorList>
            <person name="Varghese N."/>
            <person name="Submissions S."/>
        </authorList>
    </citation>
    <scope>NUCLEOTIDE SEQUENCE [LARGE SCALE GENOMIC DNA]</scope>
    <source>
        <strain evidence="9">DSM 23925</strain>
    </source>
</reference>